<feature type="domain" description="Xylanolytic transcriptional activator regulatory" evidence="3">
    <location>
        <begin position="77"/>
        <end position="208"/>
    </location>
</feature>
<dbReference type="OrthoDB" id="10067394at2759"/>
<dbReference type="Proteomes" id="UP000481858">
    <property type="component" value="Unassembled WGS sequence"/>
</dbReference>
<dbReference type="CDD" id="cd12148">
    <property type="entry name" value="fungal_TF_MHR"/>
    <property type="match status" value="1"/>
</dbReference>
<evidence type="ECO:0000256" key="2">
    <source>
        <dbReference type="SAM" id="MobiDB-lite"/>
    </source>
</evidence>
<dbReference type="EMBL" id="WUBL01000033">
    <property type="protein sequence ID" value="KAF2969642.1"/>
    <property type="molecule type" value="Genomic_DNA"/>
</dbReference>
<proteinExistence type="predicted"/>
<dbReference type="PANTHER" id="PTHR47431">
    <property type="entry name" value="ZN(II)2CYS6 TRANSCRIPTION FACTOR (EUROFUNG)-RELATED"/>
    <property type="match status" value="1"/>
</dbReference>
<keyword evidence="1" id="KW-0539">Nucleus</keyword>
<dbReference type="GO" id="GO:0003677">
    <property type="term" value="F:DNA binding"/>
    <property type="evidence" value="ECO:0007669"/>
    <property type="project" value="InterPro"/>
</dbReference>
<evidence type="ECO:0000313" key="5">
    <source>
        <dbReference type="Proteomes" id="UP000481858"/>
    </source>
</evidence>
<accession>A0A7C8IYT9</accession>
<feature type="region of interest" description="Disordered" evidence="2">
    <location>
        <begin position="1"/>
        <end position="32"/>
    </location>
</feature>
<gene>
    <name evidence="4" type="ORF">GQX73_g3904</name>
</gene>
<organism evidence="4 5">
    <name type="scientific">Xylaria multiplex</name>
    <dbReference type="NCBI Taxonomy" id="323545"/>
    <lineage>
        <taxon>Eukaryota</taxon>
        <taxon>Fungi</taxon>
        <taxon>Dikarya</taxon>
        <taxon>Ascomycota</taxon>
        <taxon>Pezizomycotina</taxon>
        <taxon>Sordariomycetes</taxon>
        <taxon>Xylariomycetidae</taxon>
        <taxon>Xylariales</taxon>
        <taxon>Xylariaceae</taxon>
        <taxon>Xylaria</taxon>
    </lineage>
</organism>
<protein>
    <recommendedName>
        <fullName evidence="3">Xylanolytic transcriptional activator regulatory domain-containing protein</fullName>
    </recommendedName>
</protein>
<dbReference type="GO" id="GO:0008270">
    <property type="term" value="F:zinc ion binding"/>
    <property type="evidence" value="ECO:0007669"/>
    <property type="project" value="InterPro"/>
</dbReference>
<feature type="compositionally biased region" description="Basic and acidic residues" evidence="2">
    <location>
        <begin position="1"/>
        <end position="13"/>
    </location>
</feature>
<dbReference type="InParanoid" id="A0A7C8IYT9"/>
<name>A0A7C8IYT9_9PEZI</name>
<dbReference type="AlphaFoldDB" id="A0A7C8IYT9"/>
<keyword evidence="5" id="KW-1185">Reference proteome</keyword>
<dbReference type="InterPro" id="IPR007219">
    <property type="entry name" value="XnlR_reg_dom"/>
</dbReference>
<evidence type="ECO:0000256" key="1">
    <source>
        <dbReference type="ARBA" id="ARBA00023242"/>
    </source>
</evidence>
<comment type="caution">
    <text evidence="4">The sequence shown here is derived from an EMBL/GenBank/DDBJ whole genome shotgun (WGS) entry which is preliminary data.</text>
</comment>
<dbReference type="Pfam" id="PF04082">
    <property type="entry name" value="Fungal_trans"/>
    <property type="match status" value="1"/>
</dbReference>
<dbReference type="PANTHER" id="PTHR47431:SF1">
    <property type="entry name" value="ZN(II)2CYS6 TRANSCRIPTION FACTOR (EUROFUNG)"/>
    <property type="match status" value="1"/>
</dbReference>
<reference evidence="4 5" key="1">
    <citation type="submission" date="2019-12" db="EMBL/GenBank/DDBJ databases">
        <title>Draft genome sequence of the ascomycete Xylaria multiplex DSM 110363.</title>
        <authorList>
            <person name="Buettner E."/>
            <person name="Kellner H."/>
        </authorList>
    </citation>
    <scope>NUCLEOTIDE SEQUENCE [LARGE SCALE GENOMIC DNA]</scope>
    <source>
        <strain evidence="4 5">DSM 110363</strain>
    </source>
</reference>
<dbReference type="GO" id="GO:0006351">
    <property type="term" value="P:DNA-templated transcription"/>
    <property type="evidence" value="ECO:0007669"/>
    <property type="project" value="InterPro"/>
</dbReference>
<sequence length="448" mass="50489">MALDHRRGVDDIGRQSPLEFSPEASGSKLTSNRSKASIRASLACVQCRSKHISNSLSDGWTAPSPVDANRHESLAGAFFDHFHLGHPILPPKKYFFKYVESDPNLHHFLLSVVDYCGALYTRHARLNDLREATYAAACGPLPFTVQSVQGLHLLAIIAFGESKFSHHVGFGNRSCKMAIELGMHRKSFADRTPDPVWAESCRRTWWYIKFQGMIRHVNEADPITAIPEVESDVDIPYSEEWQYQSGEIPLPISLSQYEREINLGRSEFPSLAFQIEICRIQADIALLCNEAGIEDEKRTEKIDQADSRLCDFLRRVPRWKMDVRLDSAILRERINALIRILKMHGEIWPLSKKTAEDIQAVADEYLPQPDELSAYTSSSDSDEWSALVSEATSGAPFFEVPTVGFDPYSLLNSQLECALQDRHESERNTSSLPPYFSTGGLVPTVSDW</sequence>
<evidence type="ECO:0000259" key="3">
    <source>
        <dbReference type="Pfam" id="PF04082"/>
    </source>
</evidence>
<evidence type="ECO:0000313" key="4">
    <source>
        <dbReference type="EMBL" id="KAF2969642.1"/>
    </source>
</evidence>